<dbReference type="Gene3D" id="1.20.1070.10">
    <property type="entry name" value="Rhodopsin 7-helix transmembrane proteins"/>
    <property type="match status" value="1"/>
</dbReference>
<keyword evidence="4" id="KW-1133">Transmembrane helix</keyword>
<dbReference type="GO" id="GO:0016020">
    <property type="term" value="C:membrane"/>
    <property type="evidence" value="ECO:0007669"/>
    <property type="project" value="UniProtKB-SubCell"/>
</dbReference>
<dbReference type="PANTHER" id="PTHR22945:SF40">
    <property type="entry name" value="SERPENTINE RECEPTOR, CLASS D (DELTA)-RELATED"/>
    <property type="match status" value="1"/>
</dbReference>
<dbReference type="Proteomes" id="UP000005239">
    <property type="component" value="Unassembled WGS sequence"/>
</dbReference>
<reference evidence="6" key="2">
    <citation type="submission" date="2022-06" db="UniProtKB">
        <authorList>
            <consortium name="EnsemblMetazoa"/>
        </authorList>
    </citation>
    <scope>IDENTIFICATION</scope>
    <source>
        <strain evidence="6">PS312</strain>
    </source>
</reference>
<accession>A0A2A6CN83</accession>
<comment type="subcellular location">
    <subcellularLocation>
        <location evidence="1">Membrane</location>
        <topology evidence="1">Multi-pass membrane protein</topology>
    </subcellularLocation>
</comment>
<keyword evidence="7" id="KW-1185">Reference proteome</keyword>
<evidence type="ECO:0000256" key="1">
    <source>
        <dbReference type="ARBA" id="ARBA00004141"/>
    </source>
</evidence>
<dbReference type="EnsemblMetazoa" id="PPA23167.1">
    <property type="protein sequence ID" value="PPA23167.1"/>
    <property type="gene ID" value="WBGene00112721"/>
</dbReference>
<dbReference type="AlphaFoldDB" id="A0A2A6CN83"/>
<organism evidence="6 7">
    <name type="scientific">Pristionchus pacificus</name>
    <name type="common">Parasitic nematode worm</name>
    <dbReference type="NCBI Taxonomy" id="54126"/>
    <lineage>
        <taxon>Eukaryota</taxon>
        <taxon>Metazoa</taxon>
        <taxon>Ecdysozoa</taxon>
        <taxon>Nematoda</taxon>
        <taxon>Chromadorea</taxon>
        <taxon>Rhabditida</taxon>
        <taxon>Rhabditina</taxon>
        <taxon>Diplogasteromorpha</taxon>
        <taxon>Diplogasteroidea</taxon>
        <taxon>Neodiplogasteridae</taxon>
        <taxon>Pristionchus</taxon>
    </lineage>
</organism>
<accession>A0A8R1UH14</accession>
<evidence type="ECO:0000256" key="5">
    <source>
        <dbReference type="ARBA" id="ARBA00023136"/>
    </source>
</evidence>
<dbReference type="Pfam" id="PF10317">
    <property type="entry name" value="7TM_GPCR_Srd"/>
    <property type="match status" value="1"/>
</dbReference>
<keyword evidence="5" id="KW-0472">Membrane</keyword>
<dbReference type="SUPFAM" id="SSF81321">
    <property type="entry name" value="Family A G protein-coupled receptor-like"/>
    <property type="match status" value="1"/>
</dbReference>
<evidence type="ECO:0000313" key="6">
    <source>
        <dbReference type="EnsemblMetazoa" id="PPA23167.1"/>
    </source>
</evidence>
<dbReference type="InterPro" id="IPR050920">
    <property type="entry name" value="Nematode_rcpt-like_delta"/>
</dbReference>
<comment type="similarity">
    <text evidence="2">Belongs to the nematode receptor-like protein srd family.</text>
</comment>
<reference evidence="7" key="1">
    <citation type="journal article" date="2008" name="Nat. Genet.">
        <title>The Pristionchus pacificus genome provides a unique perspective on nematode lifestyle and parasitism.</title>
        <authorList>
            <person name="Dieterich C."/>
            <person name="Clifton S.W."/>
            <person name="Schuster L.N."/>
            <person name="Chinwalla A."/>
            <person name="Delehaunty K."/>
            <person name="Dinkelacker I."/>
            <person name="Fulton L."/>
            <person name="Fulton R."/>
            <person name="Godfrey J."/>
            <person name="Minx P."/>
            <person name="Mitreva M."/>
            <person name="Roeseler W."/>
            <person name="Tian H."/>
            <person name="Witte H."/>
            <person name="Yang S.P."/>
            <person name="Wilson R.K."/>
            <person name="Sommer R.J."/>
        </authorList>
    </citation>
    <scope>NUCLEOTIDE SEQUENCE [LARGE SCALE GENOMIC DNA]</scope>
    <source>
        <strain evidence="7">PS312</strain>
    </source>
</reference>
<dbReference type="PANTHER" id="PTHR22945">
    <property type="entry name" value="SERPENTINE RECEPTOR, CLASS D DELTA"/>
    <property type="match status" value="1"/>
</dbReference>
<name>A0A2A6CN83_PRIPA</name>
<dbReference type="InterPro" id="IPR019421">
    <property type="entry name" value="7TM_GPCR_serpentine_rcpt_Srd"/>
</dbReference>
<protein>
    <submittedName>
        <fullName evidence="6">G protein-coupled receptor</fullName>
    </submittedName>
</protein>
<evidence type="ECO:0000256" key="3">
    <source>
        <dbReference type="ARBA" id="ARBA00022692"/>
    </source>
</evidence>
<proteinExistence type="inferred from homology"/>
<sequence>MESSFTALTLALGSVGVVANCTLAATIMFRTPSHMRVYSRILAASAVSDLVGVLAMMFSVTKQQIFEFACMLEFNGICTTYGIDACCAAFGVQAHIYGSTCLLLALSFAYRLSALGNAAAHKRRERVSHPNFVSIIIIGIMVIQTPLVPLFHQALARSDPALQTYRIRRGFGKQKVIGIFQVTDPFTIVIGSYSMMYSLVPFAASIVMRKMIIVKVARIQEIISATTKAQHEMLMKKFPLSFKALNLQLLVASFYFLGCNVFGLNLVTVNFFPNLPETSPLAVPICNLPNAIASIFNLYVLKPYRQALLCRGGRTAPVPQSLHWASRGSDIASAVSEVVGTRA</sequence>
<evidence type="ECO:0000256" key="4">
    <source>
        <dbReference type="ARBA" id="ARBA00022989"/>
    </source>
</evidence>
<gene>
    <name evidence="6" type="primary">WBGene00112721</name>
</gene>
<evidence type="ECO:0000313" key="7">
    <source>
        <dbReference type="Proteomes" id="UP000005239"/>
    </source>
</evidence>
<evidence type="ECO:0000256" key="2">
    <source>
        <dbReference type="ARBA" id="ARBA00009166"/>
    </source>
</evidence>
<keyword evidence="3" id="KW-0812">Transmembrane</keyword>